<reference evidence="1" key="1">
    <citation type="submission" date="2015-11" db="EMBL/GenBank/DDBJ databases">
        <title>De novo transcriptome assembly of four potential Pierce s Disease insect vectors from Arizona vineyards.</title>
        <authorList>
            <person name="Tassone E.E."/>
        </authorList>
    </citation>
    <scope>NUCLEOTIDE SEQUENCE</scope>
</reference>
<organism evidence="1">
    <name type="scientific">Cuerna arida</name>
    <dbReference type="NCBI Taxonomy" id="1464854"/>
    <lineage>
        <taxon>Eukaryota</taxon>
        <taxon>Metazoa</taxon>
        <taxon>Ecdysozoa</taxon>
        <taxon>Arthropoda</taxon>
        <taxon>Hexapoda</taxon>
        <taxon>Insecta</taxon>
        <taxon>Pterygota</taxon>
        <taxon>Neoptera</taxon>
        <taxon>Paraneoptera</taxon>
        <taxon>Hemiptera</taxon>
        <taxon>Auchenorrhyncha</taxon>
        <taxon>Membracoidea</taxon>
        <taxon>Cicadellidae</taxon>
        <taxon>Cicadellinae</taxon>
        <taxon>Proconiini</taxon>
        <taxon>Cuerna</taxon>
    </lineage>
</organism>
<evidence type="ECO:0000313" key="1">
    <source>
        <dbReference type="EMBL" id="JAS65532.1"/>
    </source>
</evidence>
<dbReference type="AlphaFoldDB" id="A0A1B6GSY0"/>
<proteinExistence type="predicted"/>
<dbReference type="EMBL" id="GECZ01000747">
    <property type="protein sequence ID" value="JAS69022.1"/>
    <property type="molecule type" value="Transcribed_RNA"/>
</dbReference>
<accession>A0A1B6GSY0</accession>
<dbReference type="EMBL" id="GECZ01004237">
    <property type="protein sequence ID" value="JAS65532.1"/>
    <property type="molecule type" value="Transcribed_RNA"/>
</dbReference>
<gene>
    <name evidence="1" type="ORF">g.12886</name>
    <name evidence="2" type="ORF">g.12888</name>
</gene>
<evidence type="ECO:0000313" key="2">
    <source>
        <dbReference type="EMBL" id="JAS69022.1"/>
    </source>
</evidence>
<protein>
    <submittedName>
        <fullName evidence="1">Uncharacterized protein</fullName>
    </submittedName>
</protein>
<sequence>MEEEEKSATSATALDTLLGNARKSKTGVTDAMELATLQKTVTRQQMNPLATTAINQGTLLVNVQNQAHAVVAVEEEAEDHTLLVTIVISLATWPETVLKEEGPVMSAVRLDTYPVNAQKIMTENSPFILFF</sequence>
<name>A0A1B6GSY0_9HEMI</name>